<organism evidence="1 2">
    <name type="scientific">Neisseria musculi</name>
    <dbReference type="NCBI Taxonomy" id="1815583"/>
    <lineage>
        <taxon>Bacteria</taxon>
        <taxon>Pseudomonadati</taxon>
        <taxon>Pseudomonadota</taxon>
        <taxon>Betaproteobacteria</taxon>
        <taxon>Neisseriales</taxon>
        <taxon>Neisseriaceae</taxon>
        <taxon>Neisseria</taxon>
    </lineage>
</organism>
<evidence type="ECO:0000313" key="2">
    <source>
        <dbReference type="Proteomes" id="UP000516412"/>
    </source>
</evidence>
<gene>
    <name evidence="1" type="ORF">H7A79_0182</name>
</gene>
<accession>A0A7H1MB67</accession>
<proteinExistence type="predicted"/>
<protein>
    <submittedName>
        <fullName evidence="1">Uncharacterized protein</fullName>
    </submittedName>
</protein>
<dbReference type="AlphaFoldDB" id="A0A7H1MB67"/>
<dbReference type="KEGG" id="nmus:H7A79_0182"/>
<dbReference type="EMBL" id="CP060414">
    <property type="protein sequence ID" value="QNT58882.1"/>
    <property type="molecule type" value="Genomic_DNA"/>
</dbReference>
<dbReference type="RefSeq" id="WP_187000782.1">
    <property type="nucleotide sequence ID" value="NZ_CP060414.2"/>
</dbReference>
<reference evidence="1" key="1">
    <citation type="submission" date="2024-06" db="EMBL/GenBank/DDBJ databases">
        <title>Complete Genome Sequence of mouse commensal type strain Neisseria musculi.</title>
        <authorList>
            <person name="Thapa E."/>
            <person name="Aluvathingal J."/>
            <person name="Nadendla S."/>
            <person name="Mehta A."/>
            <person name="Tettelin H."/>
            <person name="Weyand N.J."/>
        </authorList>
    </citation>
    <scope>NUCLEOTIDE SEQUENCE</scope>
    <source>
        <strain evidence="1">NW831</strain>
    </source>
</reference>
<sequence length="69" mass="7992">MAELDLSRDIYRAAYTIEDSVDVERNLKDDNTIVLDFGEINVIIDDFQALDMMRKLAAFFNYKLVDLDA</sequence>
<dbReference type="Proteomes" id="UP000516412">
    <property type="component" value="Chromosome"/>
</dbReference>
<keyword evidence="2" id="KW-1185">Reference proteome</keyword>
<evidence type="ECO:0000313" key="1">
    <source>
        <dbReference type="EMBL" id="QNT58882.1"/>
    </source>
</evidence>
<name>A0A7H1MB67_9NEIS</name>